<dbReference type="Proteomes" id="UP000214688">
    <property type="component" value="Chromosome"/>
</dbReference>
<name>A0A223CY59_9BACL</name>
<dbReference type="EMBL" id="CP022657">
    <property type="protein sequence ID" value="ASS74097.1"/>
    <property type="molecule type" value="Genomic_DNA"/>
</dbReference>
<dbReference type="AlphaFoldDB" id="A0A223CY59"/>
<keyword evidence="3" id="KW-1185">Reference proteome</keyword>
<evidence type="ECO:0000259" key="1">
    <source>
        <dbReference type="Pfam" id="PF13115"/>
    </source>
</evidence>
<sequence length="153" mass="16661">MQSSLIVWYHCPCKQEVQKMTGKVWIAAFLIAAFAGFGCGTNGADEHENHQGANVPQKLTITFATNPTPAKTGGETELVATIAQVGKPVQGAKVEFEIWQGEEAHETLEAHAGKDGAYSVKKTFTKPGTYQVTIHTTTKELHQMPTETFEVVE</sequence>
<dbReference type="InterPro" id="IPR032693">
    <property type="entry name" value="YtkA-like_dom"/>
</dbReference>
<evidence type="ECO:0000313" key="3">
    <source>
        <dbReference type="Proteomes" id="UP000214688"/>
    </source>
</evidence>
<organism evidence="2 3">
    <name type="scientific">Tumebacillus algifaecis</name>
    <dbReference type="NCBI Taxonomy" id="1214604"/>
    <lineage>
        <taxon>Bacteria</taxon>
        <taxon>Bacillati</taxon>
        <taxon>Bacillota</taxon>
        <taxon>Bacilli</taxon>
        <taxon>Bacillales</taxon>
        <taxon>Alicyclobacillaceae</taxon>
        <taxon>Tumebacillus</taxon>
    </lineage>
</organism>
<evidence type="ECO:0000313" key="2">
    <source>
        <dbReference type="EMBL" id="ASS74097.1"/>
    </source>
</evidence>
<dbReference type="InterPro" id="IPR008964">
    <property type="entry name" value="Invasin/intimin_cell_adhesion"/>
</dbReference>
<reference evidence="2 3" key="1">
    <citation type="journal article" date="2015" name="Int. J. Syst. Evol. Microbiol.">
        <title>Tumebacillus algifaecis sp. nov., isolated from decomposing algal scum.</title>
        <authorList>
            <person name="Wu Y.F."/>
            <person name="Zhang B."/>
            <person name="Xing P."/>
            <person name="Wu Q.L."/>
            <person name="Liu S.J."/>
        </authorList>
    </citation>
    <scope>NUCLEOTIDE SEQUENCE [LARGE SCALE GENOMIC DNA]</scope>
    <source>
        <strain evidence="2 3">THMBR28</strain>
    </source>
</reference>
<accession>A0A223CY59</accession>
<dbReference type="SUPFAM" id="SSF49373">
    <property type="entry name" value="Invasin/intimin cell-adhesion fragments"/>
    <property type="match status" value="1"/>
</dbReference>
<dbReference type="Pfam" id="PF13115">
    <property type="entry name" value="YtkA"/>
    <property type="match status" value="1"/>
</dbReference>
<protein>
    <recommendedName>
        <fullName evidence="1">YtkA-like domain-containing protein</fullName>
    </recommendedName>
</protein>
<dbReference type="KEGG" id="tab:CIG75_03240"/>
<proteinExistence type="predicted"/>
<dbReference type="InterPro" id="IPR013783">
    <property type="entry name" value="Ig-like_fold"/>
</dbReference>
<gene>
    <name evidence="2" type="ORF">CIG75_03240</name>
</gene>
<dbReference type="Gene3D" id="2.60.40.10">
    <property type="entry name" value="Immunoglobulins"/>
    <property type="match status" value="1"/>
</dbReference>
<feature type="domain" description="YtkA-like" evidence="1">
    <location>
        <begin position="56"/>
        <end position="135"/>
    </location>
</feature>